<accession>A0ABP1G8P5</accession>
<protein>
    <submittedName>
        <fullName evidence="2">G10738 protein</fullName>
    </submittedName>
</protein>
<dbReference type="Gene3D" id="3.40.50.150">
    <property type="entry name" value="Vaccinia Virus protein VP39"/>
    <property type="match status" value="1"/>
</dbReference>
<dbReference type="InterPro" id="IPR053202">
    <property type="entry name" value="EGF_Rcpt_Signaling_Reg"/>
</dbReference>
<dbReference type="PANTHER" id="PTHR34009:SF2">
    <property type="entry name" value="PROTEIN STAR"/>
    <property type="match status" value="1"/>
</dbReference>
<evidence type="ECO:0000259" key="1">
    <source>
        <dbReference type="Pfam" id="PF05050"/>
    </source>
</evidence>
<gene>
    <name evidence="2" type="primary">g10738</name>
    <name evidence="2" type="ORF">VP750_LOCUS9631</name>
</gene>
<dbReference type="InterPro" id="IPR006342">
    <property type="entry name" value="FkbM_mtfrase"/>
</dbReference>
<keyword evidence="3" id="KW-1185">Reference proteome</keyword>
<dbReference type="PANTHER" id="PTHR34009">
    <property type="entry name" value="PROTEIN STAR"/>
    <property type="match status" value="1"/>
</dbReference>
<evidence type="ECO:0000313" key="2">
    <source>
        <dbReference type="EMBL" id="CAL5227725.1"/>
    </source>
</evidence>
<proteinExistence type="predicted"/>
<dbReference type="NCBIfam" id="TIGR01444">
    <property type="entry name" value="fkbM_fam"/>
    <property type="match status" value="1"/>
</dbReference>
<name>A0ABP1G8P5_9CHLO</name>
<dbReference type="Proteomes" id="UP001497392">
    <property type="component" value="Unassembled WGS sequence"/>
</dbReference>
<dbReference type="EMBL" id="CAXHTA020000017">
    <property type="protein sequence ID" value="CAL5227725.1"/>
    <property type="molecule type" value="Genomic_DNA"/>
</dbReference>
<dbReference type="Pfam" id="PF05050">
    <property type="entry name" value="Methyltransf_21"/>
    <property type="match status" value="1"/>
</dbReference>
<evidence type="ECO:0000313" key="3">
    <source>
        <dbReference type="Proteomes" id="UP001497392"/>
    </source>
</evidence>
<sequence>MAPHAYAQDYEDIIATNRYFHDRHNGVFLELGAADGRFCSNTKLFEDSRGWRGVLIEPNPEEYRKIPAERPNSISVNAAICDRKQDVHFVGRMAKNNTLRSAGAVGGLWEFMSPEFRRQWYGSEDAIPEGATVTSCLPLQSILRHFNITHIDFFSLDVEGAELEVLKTLDLSAVHINVIVVEQDSTNPGKDEAVRQLLSANGFAIDEQISSGSGFGRNDWFVHESFQPFEAPEEHVWLTI</sequence>
<dbReference type="InterPro" id="IPR029063">
    <property type="entry name" value="SAM-dependent_MTases_sf"/>
</dbReference>
<comment type="caution">
    <text evidence="2">The sequence shown here is derived from an EMBL/GenBank/DDBJ whole genome shotgun (WGS) entry which is preliminary data.</text>
</comment>
<organism evidence="2 3">
    <name type="scientific">Coccomyxa viridis</name>
    <dbReference type="NCBI Taxonomy" id="1274662"/>
    <lineage>
        <taxon>Eukaryota</taxon>
        <taxon>Viridiplantae</taxon>
        <taxon>Chlorophyta</taxon>
        <taxon>core chlorophytes</taxon>
        <taxon>Trebouxiophyceae</taxon>
        <taxon>Trebouxiophyceae incertae sedis</taxon>
        <taxon>Coccomyxaceae</taxon>
        <taxon>Coccomyxa</taxon>
    </lineage>
</organism>
<dbReference type="SUPFAM" id="SSF53335">
    <property type="entry name" value="S-adenosyl-L-methionine-dependent methyltransferases"/>
    <property type="match status" value="1"/>
</dbReference>
<reference evidence="2 3" key="1">
    <citation type="submission" date="2024-06" db="EMBL/GenBank/DDBJ databases">
        <authorList>
            <person name="Kraege A."/>
            <person name="Thomma B."/>
        </authorList>
    </citation>
    <scope>NUCLEOTIDE SEQUENCE [LARGE SCALE GENOMIC DNA]</scope>
</reference>
<feature type="domain" description="Methyltransferase FkbM" evidence="1">
    <location>
        <begin position="31"/>
        <end position="203"/>
    </location>
</feature>